<dbReference type="InterPro" id="IPR051209">
    <property type="entry name" value="FAD-bind_Monooxygenase_sf"/>
</dbReference>
<reference evidence="3 4" key="1">
    <citation type="submission" date="2016-06" db="EMBL/GenBank/DDBJ databases">
        <authorList>
            <person name="Kjaerup R.B."/>
            <person name="Dalgaard T.S."/>
            <person name="Juul-Madsen H.R."/>
        </authorList>
    </citation>
    <scope>NUCLEOTIDE SEQUENCE [LARGE SCALE GENOMIC DNA]</scope>
    <source>
        <strain evidence="3 4">E2838</strain>
    </source>
</reference>
<keyword evidence="3" id="KW-0560">Oxidoreductase</keyword>
<dbReference type="AlphaFoldDB" id="A0A1A2TW67"/>
<gene>
    <name evidence="3" type="ORF">A5679_27640</name>
</gene>
<keyword evidence="3" id="KW-0503">Monooxygenase</keyword>
<sequence>MTAATESTSPTGPAAPDPDELRTNLRQADPAVLLAVLAQLTGDVSVIDTYAPKISYVADPPEQAGVTDPDTAESLVEALVDALGRPRCADATAPVDRDFFARLLPVALGSPVDDEQVDLLLEQGGFQQSQPTLPRTVPIPETITIAIIGAGLAGISVALAAAAEGVAFEIFDRNDEVGGTWLTTTYPGIGVDTPSAYYSLSWEVNPDWSSYYPQGGEYQNYLVTLADKHKLRDHIRFGTEIEALWWDDERNQWQLHAVDAQGRRTISYASVVVAAAGYLNRPRWPDIKGRDTFAGTSIHSALWDSSLDLTGKKVAVIGAGCTAVQIVDACVDQVEHLTVFQRQPHWVAPRKRLTDEVPPFRRYLGRHLPYYAKWHRLKSYWATADNNYPIILQDPDWNKDHLSISPANDVLLQMCLRYIEDTFGKDTELAKKVTPDFAPYGKRIIRDPGGYYAALTRDHVDVEASEPAEVNPKGIVTQDGRQIDLDVIIYATGYYLDFLSTVDIRGRGGKRLADEWGDNPRAYRGGTVPSFPNLFIMSAPNYSPGHGAGANFSMEVLAHYIVECLQLMALRGATTIEVTQQAYEDYVAAIDEAMLGTVWCHTPNAHTYYRSGSGRVVVATPYRLVDVWHQHRAPIEQDFTLR</sequence>
<dbReference type="InterPro" id="IPR036188">
    <property type="entry name" value="FAD/NAD-bd_sf"/>
</dbReference>
<feature type="region of interest" description="Disordered" evidence="1">
    <location>
        <begin position="1"/>
        <end position="22"/>
    </location>
</feature>
<dbReference type="Gene3D" id="3.50.50.60">
    <property type="entry name" value="FAD/NAD(P)-binding domain"/>
    <property type="match status" value="2"/>
</dbReference>
<protein>
    <submittedName>
        <fullName evidence="3">Cyclohexanone monooxygenase</fullName>
    </submittedName>
</protein>
<dbReference type="PANTHER" id="PTHR42877">
    <property type="entry name" value="L-ORNITHINE N(5)-MONOOXYGENASE-RELATED"/>
    <property type="match status" value="1"/>
</dbReference>
<organism evidence="3 4">
    <name type="scientific">Mycobacterium scrofulaceum</name>
    <dbReference type="NCBI Taxonomy" id="1783"/>
    <lineage>
        <taxon>Bacteria</taxon>
        <taxon>Bacillati</taxon>
        <taxon>Actinomycetota</taxon>
        <taxon>Actinomycetes</taxon>
        <taxon>Mycobacteriales</taxon>
        <taxon>Mycobacteriaceae</taxon>
        <taxon>Mycobacterium</taxon>
    </lineage>
</organism>
<dbReference type="OrthoDB" id="5168853at2"/>
<dbReference type="Pfam" id="PF07992">
    <property type="entry name" value="Pyr_redox_2"/>
    <property type="match status" value="1"/>
</dbReference>
<dbReference type="PANTHER" id="PTHR42877:SF4">
    <property type="entry name" value="FAD_NAD(P)-BINDING DOMAIN-CONTAINING PROTEIN-RELATED"/>
    <property type="match status" value="1"/>
</dbReference>
<dbReference type="GO" id="GO:0004497">
    <property type="term" value="F:monooxygenase activity"/>
    <property type="evidence" value="ECO:0007669"/>
    <property type="project" value="UniProtKB-KW"/>
</dbReference>
<evidence type="ECO:0000259" key="2">
    <source>
        <dbReference type="Pfam" id="PF07992"/>
    </source>
</evidence>
<comment type="caution">
    <text evidence="3">The sequence shown here is derived from an EMBL/GenBank/DDBJ whole genome shotgun (WGS) entry which is preliminary data.</text>
</comment>
<evidence type="ECO:0000313" key="3">
    <source>
        <dbReference type="EMBL" id="OBH86002.1"/>
    </source>
</evidence>
<dbReference type="SUPFAM" id="SSF51905">
    <property type="entry name" value="FAD/NAD(P)-binding domain"/>
    <property type="match status" value="2"/>
</dbReference>
<dbReference type="EMBL" id="LZJY01000430">
    <property type="protein sequence ID" value="OBH86002.1"/>
    <property type="molecule type" value="Genomic_DNA"/>
</dbReference>
<dbReference type="Proteomes" id="UP000092207">
    <property type="component" value="Unassembled WGS sequence"/>
</dbReference>
<proteinExistence type="predicted"/>
<feature type="domain" description="FAD/NAD(P)-binding" evidence="2">
    <location>
        <begin position="145"/>
        <end position="347"/>
    </location>
</feature>
<dbReference type="InterPro" id="IPR023753">
    <property type="entry name" value="FAD/NAD-binding_dom"/>
</dbReference>
<name>A0A1A2TW67_MYCSC</name>
<accession>A0A1A2TW67</accession>
<dbReference type="RefSeq" id="WP_067277106.1">
    <property type="nucleotide sequence ID" value="NZ_LZJW01000104.1"/>
</dbReference>
<evidence type="ECO:0000313" key="4">
    <source>
        <dbReference type="Proteomes" id="UP000092207"/>
    </source>
</evidence>
<evidence type="ECO:0000256" key="1">
    <source>
        <dbReference type="SAM" id="MobiDB-lite"/>
    </source>
</evidence>
<feature type="compositionally biased region" description="Polar residues" evidence="1">
    <location>
        <begin position="1"/>
        <end position="11"/>
    </location>
</feature>
<dbReference type="PRINTS" id="PR00411">
    <property type="entry name" value="PNDRDTASEI"/>
</dbReference>